<feature type="domain" description="DNA methylase adenine-specific" evidence="1">
    <location>
        <begin position="75"/>
        <end position="279"/>
    </location>
</feature>
<dbReference type="Gene3D" id="3.40.50.150">
    <property type="entry name" value="Vaccinia Virus protein VP39"/>
    <property type="match status" value="1"/>
</dbReference>
<name>A0ABR8PID1_9BACL</name>
<keyword evidence="2" id="KW-0489">Methyltransferase</keyword>
<keyword evidence="2" id="KW-0808">Transferase</keyword>
<dbReference type="InterPro" id="IPR029063">
    <property type="entry name" value="SAM-dependent_MTases_sf"/>
</dbReference>
<evidence type="ECO:0000259" key="1">
    <source>
        <dbReference type="Pfam" id="PF02384"/>
    </source>
</evidence>
<dbReference type="SUPFAM" id="SSF53335">
    <property type="entry name" value="S-adenosyl-L-methionine-dependent methyltransferases"/>
    <property type="match status" value="1"/>
</dbReference>
<evidence type="ECO:0000313" key="3">
    <source>
        <dbReference type="Proteomes" id="UP000659496"/>
    </source>
</evidence>
<protein>
    <submittedName>
        <fullName evidence="2">Class I SAM-dependent methyltransferase</fullName>
    </submittedName>
</protein>
<sequence length="306" mass="34182">MKTNTEQIFTYLDEASSEEESLYLEQLIVACQNWAEGTTGPDIQGEVTKEEIRRGLQLAILKGMRQNVQPHHQMTPDAIGMLIARISSFLLPQKEMVQLLDPAAGTGNLLLTVMNHLEMPVSSSAVEIDELLARLMVSGADLMEQTIRIYVQDALRPLLVDPVDLAVCDLPVGYYPDDENALNFEMMPADGHAYAHHLFIEQTIHHLKPEGYGIFIVPTSLFESAQSGELHTYLKKHTVIRGILQLPQTLFKNAAQSKSILILQKPSEQAKPTPDVLLATVPDMTDKQAMISFFTKMEDWAKETAK</sequence>
<evidence type="ECO:0000313" key="2">
    <source>
        <dbReference type="EMBL" id="MBD7907927.1"/>
    </source>
</evidence>
<dbReference type="PANTHER" id="PTHR41313">
    <property type="entry name" value="ADENINE-SPECIFIC METHYLTRANSFERASE"/>
    <property type="match status" value="1"/>
</dbReference>
<organism evidence="2 3">
    <name type="scientific">Sporosarcina gallistercoris</name>
    <dbReference type="NCBI Taxonomy" id="2762245"/>
    <lineage>
        <taxon>Bacteria</taxon>
        <taxon>Bacillati</taxon>
        <taxon>Bacillota</taxon>
        <taxon>Bacilli</taxon>
        <taxon>Bacillales</taxon>
        <taxon>Caryophanaceae</taxon>
        <taxon>Sporosarcina</taxon>
    </lineage>
</organism>
<reference evidence="2 3" key="1">
    <citation type="submission" date="2020-08" db="EMBL/GenBank/DDBJ databases">
        <title>A Genomic Blueprint of the Chicken Gut Microbiome.</title>
        <authorList>
            <person name="Gilroy R."/>
            <person name="Ravi A."/>
            <person name="Getino M."/>
            <person name="Pursley I."/>
            <person name="Horton D.L."/>
            <person name="Alikhan N.-F."/>
            <person name="Baker D."/>
            <person name="Gharbi K."/>
            <person name="Hall N."/>
            <person name="Watson M."/>
            <person name="Adriaenssens E.M."/>
            <person name="Foster-Nyarko E."/>
            <person name="Jarju S."/>
            <person name="Secka A."/>
            <person name="Antonio M."/>
            <person name="Oren A."/>
            <person name="Chaudhuri R."/>
            <person name="La Ragione R.M."/>
            <person name="Hildebrand F."/>
            <person name="Pallen M.J."/>
        </authorList>
    </citation>
    <scope>NUCLEOTIDE SEQUENCE [LARGE SCALE GENOMIC DNA]</scope>
    <source>
        <strain evidence="2 3">Sa3CUA8</strain>
    </source>
</reference>
<dbReference type="PANTHER" id="PTHR41313:SF1">
    <property type="entry name" value="DNA METHYLASE ADENINE-SPECIFIC DOMAIN-CONTAINING PROTEIN"/>
    <property type="match status" value="1"/>
</dbReference>
<comment type="caution">
    <text evidence="2">The sequence shown here is derived from an EMBL/GenBank/DDBJ whole genome shotgun (WGS) entry which is preliminary data.</text>
</comment>
<keyword evidence="3" id="KW-1185">Reference proteome</keyword>
<dbReference type="GO" id="GO:0008168">
    <property type="term" value="F:methyltransferase activity"/>
    <property type="evidence" value="ECO:0007669"/>
    <property type="project" value="UniProtKB-KW"/>
</dbReference>
<dbReference type="InterPro" id="IPR052933">
    <property type="entry name" value="DNA_Protect_Modify"/>
</dbReference>
<dbReference type="GO" id="GO:0032259">
    <property type="term" value="P:methylation"/>
    <property type="evidence" value="ECO:0007669"/>
    <property type="project" value="UniProtKB-KW"/>
</dbReference>
<proteinExistence type="predicted"/>
<gene>
    <name evidence="2" type="ORF">H9659_06265</name>
</gene>
<dbReference type="Proteomes" id="UP000659496">
    <property type="component" value="Unassembled WGS sequence"/>
</dbReference>
<dbReference type="InterPro" id="IPR003356">
    <property type="entry name" value="DNA_methylase_A-5"/>
</dbReference>
<dbReference type="CDD" id="cd02440">
    <property type="entry name" value="AdoMet_MTases"/>
    <property type="match status" value="1"/>
</dbReference>
<dbReference type="EMBL" id="JACSQY010000003">
    <property type="protein sequence ID" value="MBD7907927.1"/>
    <property type="molecule type" value="Genomic_DNA"/>
</dbReference>
<accession>A0ABR8PID1</accession>
<dbReference type="Pfam" id="PF02384">
    <property type="entry name" value="N6_Mtase"/>
    <property type="match status" value="1"/>
</dbReference>
<dbReference type="PRINTS" id="PR00507">
    <property type="entry name" value="N12N6MTFRASE"/>
</dbReference>